<feature type="domain" description="DNA2/NAM7 helicase helicase" evidence="7">
    <location>
        <begin position="309"/>
        <end position="375"/>
    </location>
</feature>
<dbReference type="Pfam" id="PF18741">
    <property type="entry name" value="MTES_1575"/>
    <property type="match status" value="1"/>
</dbReference>
<gene>
    <name evidence="10" type="ORF">FB566_0538</name>
</gene>
<dbReference type="InterPro" id="IPR041679">
    <property type="entry name" value="DNA2/NAM7-like_C"/>
</dbReference>
<dbReference type="GO" id="GO:0043139">
    <property type="term" value="F:5'-3' DNA helicase activity"/>
    <property type="evidence" value="ECO:0007669"/>
    <property type="project" value="TreeGrafter"/>
</dbReference>
<dbReference type="GO" id="GO:0016787">
    <property type="term" value="F:hydrolase activity"/>
    <property type="evidence" value="ECO:0007669"/>
    <property type="project" value="UniProtKB-KW"/>
</dbReference>
<keyword evidence="4" id="KW-0347">Helicase</keyword>
<feature type="domain" description="DNA2/NAM7 helicase-like C-terminal" evidence="8">
    <location>
        <begin position="985"/>
        <end position="1109"/>
    </location>
</feature>
<dbReference type="PANTHER" id="PTHR43788">
    <property type="entry name" value="DNA2/NAM7 HELICASE FAMILY MEMBER"/>
    <property type="match status" value="1"/>
</dbReference>
<dbReference type="EMBL" id="VFOW01000001">
    <property type="protein sequence ID" value="TQL75046.1"/>
    <property type="molecule type" value="Genomic_DNA"/>
</dbReference>
<feature type="domain" description="DNA2/NAM7 helicase helicase" evidence="7">
    <location>
        <begin position="808"/>
        <end position="897"/>
    </location>
</feature>
<dbReference type="Pfam" id="PF13195">
    <property type="entry name" value="DUF4011"/>
    <property type="match status" value="1"/>
</dbReference>
<dbReference type="SUPFAM" id="SSF52980">
    <property type="entry name" value="Restriction endonuclease-like"/>
    <property type="match status" value="1"/>
</dbReference>
<evidence type="ECO:0000256" key="1">
    <source>
        <dbReference type="ARBA" id="ARBA00007913"/>
    </source>
</evidence>
<keyword evidence="2" id="KW-0547">Nucleotide-binding</keyword>
<dbReference type="InterPro" id="IPR049468">
    <property type="entry name" value="Restrct_endonuc-II-like_dom"/>
</dbReference>
<dbReference type="InterPro" id="IPR027417">
    <property type="entry name" value="P-loop_NTPase"/>
</dbReference>
<evidence type="ECO:0000256" key="5">
    <source>
        <dbReference type="ARBA" id="ARBA00022840"/>
    </source>
</evidence>
<proteinExistence type="inferred from homology"/>
<dbReference type="InterPro" id="IPR011335">
    <property type="entry name" value="Restrct_endonuc-II-like"/>
</dbReference>
<reference evidence="10 11" key="1">
    <citation type="submission" date="2019-06" db="EMBL/GenBank/DDBJ databases">
        <title>Sequencing the genomes of 1000 actinobacteria strains.</title>
        <authorList>
            <person name="Klenk H.-P."/>
        </authorList>
    </citation>
    <scope>NUCLEOTIDE SEQUENCE [LARGE SCALE GENOMIC DNA]</scope>
    <source>
        <strain evidence="10 11">DSM 45928</strain>
    </source>
</reference>
<keyword evidence="11" id="KW-1185">Reference proteome</keyword>
<dbReference type="Gene3D" id="3.40.960.10">
    <property type="entry name" value="VSR Endonuclease"/>
    <property type="match status" value="1"/>
</dbReference>
<evidence type="ECO:0000313" key="10">
    <source>
        <dbReference type="EMBL" id="TQL75046.1"/>
    </source>
</evidence>
<sequence>MNDGGVGGAHRVACGASGSAGIAPTGPTTAKDDTTMVSNTEPGSRSARVHAAIRNWQSNLIDVSRRNPLLYFKDLSAATLDLATTTPEVLSSLVKGTPQRMADLIGDEQDERLTTEVARRLLAVYRKVTALNEERGIKAGYLALGMATWRDPGFRPAAPILLYPIDIVPTGSRLTDFRLEVDDDPAVNPVLLEYLAGHRGVDVHTGQFPIPTDANPDSLLSLVSRQLWRAANERVPGFSIQRRQVIGAFSYTKLPMVDDLREATRLLVDHDVIAAIAGDSAAQQSLRSAQDTEPYTRTPADEYLVLDADSSQSAAINAAATSSLVVKGPPGTGKSQTITNLIATLIADGQRVLFVAEKRAAIDVVLRRLAEVGLSDLVMDAHDGAKARHRIIDRLREALEQAGNTGKPKVKRLHDRLTIAGDTLTGYRELMFAPREPWGRSVFDAHCALLEPTDVSDVDVVLSDETLARLDPLTADSIRDRLREYADLGGFVLRPADTVWFDAHLGAPTETSEALEVVDGLVEALPSLIEATGRIATLTRTDRATTLAEYSRVIRLLAAVAETEKVFDELIWSAPLSDWIAATGGRRWRNDHGVSMSWLRRRKLRGRAQALAKVPIRPGELLHQRLSDAAEQLAQWHELTVDGQVPFAPETLAEEVELLQRVRHHTDRLAALFPEADVDAMPLPALTLWVKDLAADRTQVSLIGRLRQLRNRLTDDGLADVLTVIARHAGDADQALTIFERCFATSLIAQVAKTDDRFHRHRGEVLHAARENFVAADRAHLALNPKRVRRAAAEHLFAARDEHPLQETFLKKQLARRRRQAPLRTLFEQAEDVLTALTPCVVMSPLVVSQQLPARRMFDVVIFDEASQIRVPDAIPGIMRADRIVVAGDPLQLPPTAFFTSTEEEVEEDVDDLAVASGMESILESMDVLLPARTLTWHYRSRDEALIDFANRQIYDGRLITFAGRDPSGALRHIHCVDGDRGGTESANEVAQVVELVIEHAQNRPDRSLGVIAMGLRQANRIAAALDVARVDHPELDGFFDPDRDEPFFVKNLERVQGDERDDIVLSLGYATRTDGRPRHQFGPLNQEGGHRRLNVAITRAKRSMTVVSGFTADDLDPTKLTARGPQLLRDFLAYVESGGRKSTTESVDTLPLNAFERDVRDRLEAAEIPTIARYGAGRHRIDLAVTHPRDATKMVLAIEVDGVDTTGSLDIRDRDRLRRQVLTDLGWAVHRIWPPDWFADPEAEVLKARRAYNAAVIAAETVTSTTTPAAVTPKPRTEQQTNRAATKPESRSDCPITTGRKSIRNYSPGELVRLLQWIRNDQRLRTEDELLREAIRVLGFSRRGPRIVEALSKAIAATRSTV</sequence>
<evidence type="ECO:0000259" key="8">
    <source>
        <dbReference type="Pfam" id="PF13087"/>
    </source>
</evidence>
<name>A0A543AR86_9ACTN</name>
<dbReference type="RefSeq" id="WP_142034612.1">
    <property type="nucleotide sequence ID" value="NZ_JBHTGS010000002.1"/>
</dbReference>
<dbReference type="SUPFAM" id="SSF52540">
    <property type="entry name" value="P-loop containing nucleoside triphosphate hydrolases"/>
    <property type="match status" value="2"/>
</dbReference>
<dbReference type="InParanoid" id="A0A543AR86"/>
<dbReference type="InterPro" id="IPR025103">
    <property type="entry name" value="DUF4011"/>
</dbReference>
<evidence type="ECO:0000256" key="6">
    <source>
        <dbReference type="SAM" id="MobiDB-lite"/>
    </source>
</evidence>
<dbReference type="InterPro" id="IPR050534">
    <property type="entry name" value="Coronavir_polyprotein_1ab"/>
</dbReference>
<dbReference type="InterPro" id="IPR041677">
    <property type="entry name" value="DNA2/NAM7_AAA_11"/>
</dbReference>
<dbReference type="CDD" id="cd18808">
    <property type="entry name" value="SF1_C_Upf1"/>
    <property type="match status" value="1"/>
</dbReference>
<keyword evidence="5" id="KW-0067">ATP-binding</keyword>
<dbReference type="Proteomes" id="UP000317043">
    <property type="component" value="Unassembled WGS sequence"/>
</dbReference>
<dbReference type="OrthoDB" id="9757917at2"/>
<dbReference type="GO" id="GO:0005524">
    <property type="term" value="F:ATP binding"/>
    <property type="evidence" value="ECO:0007669"/>
    <property type="project" value="UniProtKB-KW"/>
</dbReference>
<evidence type="ECO:0000259" key="7">
    <source>
        <dbReference type="Pfam" id="PF13086"/>
    </source>
</evidence>
<comment type="similarity">
    <text evidence="1">Belongs to the DNA2/NAM7 helicase family.</text>
</comment>
<evidence type="ECO:0000256" key="4">
    <source>
        <dbReference type="ARBA" id="ARBA00022806"/>
    </source>
</evidence>
<evidence type="ECO:0000259" key="9">
    <source>
        <dbReference type="Pfam" id="PF18741"/>
    </source>
</evidence>
<comment type="caution">
    <text evidence="10">The sequence shown here is derived from an EMBL/GenBank/DDBJ whole genome shotgun (WGS) entry which is preliminary data.</text>
</comment>
<dbReference type="Gene3D" id="3.40.50.300">
    <property type="entry name" value="P-loop containing nucleotide triphosphate hydrolases"/>
    <property type="match status" value="3"/>
</dbReference>
<feature type="domain" description="Restriction endonuclease type II-like" evidence="9">
    <location>
        <begin position="1156"/>
        <end position="1248"/>
    </location>
</feature>
<feature type="region of interest" description="Disordered" evidence="6">
    <location>
        <begin position="1266"/>
        <end position="1301"/>
    </location>
</feature>
<protein>
    <submittedName>
        <fullName evidence="10">AAA domain-containing protein</fullName>
    </submittedName>
</protein>
<dbReference type="Pfam" id="PF13086">
    <property type="entry name" value="AAA_11"/>
    <property type="match status" value="2"/>
</dbReference>
<keyword evidence="3" id="KW-0378">Hydrolase</keyword>
<evidence type="ECO:0000256" key="2">
    <source>
        <dbReference type="ARBA" id="ARBA00022741"/>
    </source>
</evidence>
<dbReference type="Pfam" id="PF13087">
    <property type="entry name" value="AAA_12"/>
    <property type="match status" value="1"/>
</dbReference>
<evidence type="ECO:0000313" key="11">
    <source>
        <dbReference type="Proteomes" id="UP000317043"/>
    </source>
</evidence>
<feature type="region of interest" description="Disordered" evidence="6">
    <location>
        <begin position="16"/>
        <end position="46"/>
    </location>
</feature>
<dbReference type="PANTHER" id="PTHR43788:SF8">
    <property type="entry name" value="DNA-BINDING PROTEIN SMUBP-2"/>
    <property type="match status" value="1"/>
</dbReference>
<evidence type="ECO:0000256" key="3">
    <source>
        <dbReference type="ARBA" id="ARBA00022801"/>
    </source>
</evidence>
<accession>A0A543AR86</accession>
<dbReference type="InterPro" id="IPR047187">
    <property type="entry name" value="SF1_C_Upf1"/>
</dbReference>
<organism evidence="10 11">
    <name type="scientific">Stackebrandtia endophytica</name>
    <dbReference type="NCBI Taxonomy" id="1496996"/>
    <lineage>
        <taxon>Bacteria</taxon>
        <taxon>Bacillati</taxon>
        <taxon>Actinomycetota</taxon>
        <taxon>Actinomycetes</taxon>
        <taxon>Glycomycetales</taxon>
        <taxon>Glycomycetaceae</taxon>
        <taxon>Stackebrandtia</taxon>
    </lineage>
</organism>